<feature type="compositionally biased region" description="Basic and acidic residues" evidence="1">
    <location>
        <begin position="51"/>
        <end position="60"/>
    </location>
</feature>
<name>A0ABQ8JA34_DERPT</name>
<proteinExistence type="predicted"/>
<sequence>MKCECNECFRWMDGWITSLCLMKNRIQVKQTQKKQAKQKSNVTINYLSGHNDYHDDHDDHGDDDDHDKPTNKSKNCQRFNYIMFLKSFDSLSNISFKIESDDDPNQVF</sequence>
<comment type="caution">
    <text evidence="2">The sequence shown here is derived from an EMBL/GenBank/DDBJ whole genome shotgun (WGS) entry which is preliminary data.</text>
</comment>
<organism evidence="2 3">
    <name type="scientific">Dermatophagoides pteronyssinus</name>
    <name type="common">European house dust mite</name>
    <dbReference type="NCBI Taxonomy" id="6956"/>
    <lineage>
        <taxon>Eukaryota</taxon>
        <taxon>Metazoa</taxon>
        <taxon>Ecdysozoa</taxon>
        <taxon>Arthropoda</taxon>
        <taxon>Chelicerata</taxon>
        <taxon>Arachnida</taxon>
        <taxon>Acari</taxon>
        <taxon>Acariformes</taxon>
        <taxon>Sarcoptiformes</taxon>
        <taxon>Astigmata</taxon>
        <taxon>Psoroptidia</taxon>
        <taxon>Analgoidea</taxon>
        <taxon>Pyroglyphidae</taxon>
        <taxon>Dermatophagoidinae</taxon>
        <taxon>Dermatophagoides</taxon>
    </lineage>
</organism>
<keyword evidence="3" id="KW-1185">Reference proteome</keyword>
<evidence type="ECO:0000313" key="3">
    <source>
        <dbReference type="Proteomes" id="UP000887458"/>
    </source>
</evidence>
<accession>A0ABQ8JA34</accession>
<gene>
    <name evidence="2" type="ORF">DERP_010680</name>
</gene>
<feature type="region of interest" description="Disordered" evidence="1">
    <location>
        <begin position="47"/>
        <end position="74"/>
    </location>
</feature>
<dbReference type="Proteomes" id="UP000887458">
    <property type="component" value="Unassembled WGS sequence"/>
</dbReference>
<dbReference type="EMBL" id="NJHN03000059">
    <property type="protein sequence ID" value="KAH9419468.1"/>
    <property type="molecule type" value="Genomic_DNA"/>
</dbReference>
<evidence type="ECO:0000313" key="2">
    <source>
        <dbReference type="EMBL" id="KAH9419468.1"/>
    </source>
</evidence>
<evidence type="ECO:0000256" key="1">
    <source>
        <dbReference type="SAM" id="MobiDB-lite"/>
    </source>
</evidence>
<reference evidence="2 3" key="2">
    <citation type="journal article" date="2022" name="Mol. Biol. Evol.">
        <title>Comparative Genomics Reveals Insights into the Divergent Evolution of Astigmatic Mites and Household Pest Adaptations.</title>
        <authorList>
            <person name="Xiong Q."/>
            <person name="Wan A.T."/>
            <person name="Liu X."/>
            <person name="Fung C.S."/>
            <person name="Xiao X."/>
            <person name="Malainual N."/>
            <person name="Hou J."/>
            <person name="Wang L."/>
            <person name="Wang M."/>
            <person name="Yang K.Y."/>
            <person name="Cui Y."/>
            <person name="Leung E.L."/>
            <person name="Nong W."/>
            <person name="Shin S.K."/>
            <person name="Au S.W."/>
            <person name="Jeong K.Y."/>
            <person name="Chew F.T."/>
            <person name="Hui J.H."/>
            <person name="Leung T.F."/>
            <person name="Tungtrongchitr A."/>
            <person name="Zhong N."/>
            <person name="Liu Z."/>
            <person name="Tsui S.K."/>
        </authorList>
    </citation>
    <scope>NUCLEOTIDE SEQUENCE [LARGE SCALE GENOMIC DNA]</scope>
    <source>
        <strain evidence="2">Derp</strain>
    </source>
</reference>
<reference evidence="2 3" key="1">
    <citation type="journal article" date="2018" name="J. Allergy Clin. Immunol.">
        <title>High-quality assembly of Dermatophagoides pteronyssinus genome and transcriptome reveals a wide range of novel allergens.</title>
        <authorList>
            <person name="Liu X.Y."/>
            <person name="Yang K.Y."/>
            <person name="Wang M.Q."/>
            <person name="Kwok J.S."/>
            <person name="Zeng X."/>
            <person name="Yang Z."/>
            <person name="Xiao X.J."/>
            <person name="Lau C.P."/>
            <person name="Li Y."/>
            <person name="Huang Z.M."/>
            <person name="Ba J.G."/>
            <person name="Yim A.K."/>
            <person name="Ouyang C.Y."/>
            <person name="Ngai S.M."/>
            <person name="Chan T.F."/>
            <person name="Leung E.L."/>
            <person name="Liu L."/>
            <person name="Liu Z.G."/>
            <person name="Tsui S.K."/>
        </authorList>
    </citation>
    <scope>NUCLEOTIDE SEQUENCE [LARGE SCALE GENOMIC DNA]</scope>
    <source>
        <strain evidence="2">Derp</strain>
    </source>
</reference>
<protein>
    <submittedName>
        <fullName evidence="2">Uncharacterized protein</fullName>
    </submittedName>
</protein>